<feature type="compositionally biased region" description="Low complexity" evidence="1">
    <location>
        <begin position="281"/>
        <end position="302"/>
    </location>
</feature>
<evidence type="ECO:0000313" key="3">
    <source>
        <dbReference type="Proteomes" id="UP000807309"/>
    </source>
</evidence>
<dbReference type="Proteomes" id="UP000807309">
    <property type="component" value="Unassembled WGS sequence"/>
</dbReference>
<evidence type="ECO:0000313" key="2">
    <source>
        <dbReference type="EMBL" id="MBF6226174.1"/>
    </source>
</evidence>
<feature type="compositionally biased region" description="Polar residues" evidence="1">
    <location>
        <begin position="227"/>
        <end position="248"/>
    </location>
</feature>
<reference evidence="2 3" key="1">
    <citation type="submission" date="2020-10" db="EMBL/GenBank/DDBJ databases">
        <title>Identification of Nocardia species via Next-generation sequencing and recognition of intraspecies genetic diversity.</title>
        <authorList>
            <person name="Li P."/>
            <person name="Li P."/>
            <person name="Lu B."/>
        </authorList>
    </citation>
    <scope>NUCLEOTIDE SEQUENCE [LARGE SCALE GENOMIC DNA]</scope>
    <source>
        <strain evidence="2 3">N-11</strain>
    </source>
</reference>
<protein>
    <submittedName>
        <fullName evidence="2">Uncharacterized protein</fullName>
    </submittedName>
</protein>
<feature type="compositionally biased region" description="Pro residues" evidence="1">
    <location>
        <begin position="319"/>
        <end position="336"/>
    </location>
</feature>
<evidence type="ECO:0000256" key="1">
    <source>
        <dbReference type="SAM" id="MobiDB-lite"/>
    </source>
</evidence>
<gene>
    <name evidence="2" type="ORF">IU470_13835</name>
</gene>
<organism evidence="2 3">
    <name type="scientific">Nocardia abscessus</name>
    <dbReference type="NCBI Taxonomy" id="120957"/>
    <lineage>
        <taxon>Bacteria</taxon>
        <taxon>Bacillati</taxon>
        <taxon>Actinomycetota</taxon>
        <taxon>Actinomycetes</taxon>
        <taxon>Mycobacteriales</taxon>
        <taxon>Nocardiaceae</taxon>
        <taxon>Nocardia</taxon>
    </lineage>
</organism>
<sequence>MGLPFLVAIGAALLEQSKSGPPDSGSRDESPDTAIARNRIAEIMRAGNDVQTQSPKVPESAYKNPDGIDDLYQRVQAMSITDVVALHQRWESIRNRLEQGLQGFGPEIGKAMEGKWEGAAAKAASDGIKDYVDKSSGLISSVQIVAEKVKIIRSGIEVTRPAVQETPTHTWTSNVASWVPGPTWKLNQHRDDSAHDASVNVVKNVFYPAVREADTGVPLVPKPYNPVHNSGDQPSAPNNGWQPSSSGADTGDKATTVDPAQLPGTENTPESTVPSGTNPVAEQESTPEQTTTTPAGTNPSTQPASTNPSTDPSLTRPGTPSPGSPSTPSPSTPSPGVPGLGTPAPGRSINGVPAVPGGVPAAASARPGTGRPGTSGMPGMMAPGARGKGDDDKEHQTKDYLVNQRNGEELTGLGAENRVKSVPPVIGE</sequence>
<keyword evidence="3" id="KW-1185">Reference proteome</keyword>
<feature type="compositionally biased region" description="Basic and acidic residues" evidence="1">
    <location>
        <begin position="387"/>
        <end position="398"/>
    </location>
</feature>
<comment type="caution">
    <text evidence="2">The sequence shown here is derived from an EMBL/GenBank/DDBJ whole genome shotgun (WGS) entry which is preliminary data.</text>
</comment>
<name>A0ABS0C723_9NOCA</name>
<dbReference type="RefSeq" id="WP_195033326.1">
    <property type="nucleotide sequence ID" value="NZ_JADLRE010000009.1"/>
</dbReference>
<accession>A0ABS0C723</accession>
<feature type="compositionally biased region" description="Low complexity" evidence="1">
    <location>
        <begin position="351"/>
        <end position="363"/>
    </location>
</feature>
<proteinExistence type="predicted"/>
<dbReference type="EMBL" id="JADLRE010000009">
    <property type="protein sequence ID" value="MBF6226174.1"/>
    <property type="molecule type" value="Genomic_DNA"/>
</dbReference>
<feature type="compositionally biased region" description="Low complexity" evidence="1">
    <location>
        <begin position="372"/>
        <end position="385"/>
    </location>
</feature>
<feature type="compositionally biased region" description="Polar residues" evidence="1">
    <location>
        <begin position="264"/>
        <end position="280"/>
    </location>
</feature>
<feature type="region of interest" description="Disordered" evidence="1">
    <location>
        <begin position="216"/>
        <end position="428"/>
    </location>
</feature>